<evidence type="ECO:0000313" key="2">
    <source>
        <dbReference type="EMBL" id="GET04141.1"/>
    </source>
</evidence>
<dbReference type="EMBL" id="BLAL01000338">
    <property type="protein sequence ID" value="GET04141.1"/>
    <property type="molecule type" value="Genomic_DNA"/>
</dbReference>
<comment type="caution">
    <text evidence="2">The sequence shown here is derived from an EMBL/GenBank/DDBJ whole genome shotgun (WGS) entry which is preliminary data.</text>
</comment>
<proteinExistence type="predicted"/>
<dbReference type="AlphaFoldDB" id="A0A8H3MG44"/>
<gene>
    <name evidence="2" type="ORF">RCL2_003044200</name>
</gene>
<name>A0A8H3MG44_9GLOM</name>
<accession>A0A8H3MG44</accession>
<feature type="compositionally biased region" description="Polar residues" evidence="1">
    <location>
        <begin position="170"/>
        <end position="186"/>
    </location>
</feature>
<feature type="compositionally biased region" description="Polar residues" evidence="1">
    <location>
        <begin position="150"/>
        <end position="159"/>
    </location>
</feature>
<protein>
    <submittedName>
        <fullName evidence="2">Uncharacterized protein</fullName>
    </submittedName>
</protein>
<evidence type="ECO:0000313" key="3">
    <source>
        <dbReference type="Proteomes" id="UP000615446"/>
    </source>
</evidence>
<evidence type="ECO:0000256" key="1">
    <source>
        <dbReference type="SAM" id="MobiDB-lite"/>
    </source>
</evidence>
<dbReference type="Proteomes" id="UP000615446">
    <property type="component" value="Unassembled WGS sequence"/>
</dbReference>
<sequence>MVDQRTTPMEWKKSNSSTTRNCNLYRRIKFRMGSILEWSNPNSQTMESAQTITTHQPFGIKSDLFHTAIIQDHNQPNNKRFDSDVLLLKTRPIRNSDRCILSTLKQEQTIGEFTLGINFMHLVKSYSRQGDNDDNRPLLGIGSMVSLSNGSLDSTTSPPISKHHIHSYSPLATESSTESSMKNPRV</sequence>
<feature type="region of interest" description="Disordered" evidence="1">
    <location>
        <begin position="150"/>
        <end position="186"/>
    </location>
</feature>
<reference evidence="2" key="1">
    <citation type="submission" date="2019-10" db="EMBL/GenBank/DDBJ databases">
        <title>Conservation and host-specific expression of non-tandemly repeated heterogenous ribosome RNA gene in arbuscular mycorrhizal fungi.</title>
        <authorList>
            <person name="Maeda T."/>
            <person name="Kobayashi Y."/>
            <person name="Nakagawa T."/>
            <person name="Ezawa T."/>
            <person name="Yamaguchi K."/>
            <person name="Bino T."/>
            <person name="Nishimoto Y."/>
            <person name="Shigenobu S."/>
            <person name="Kawaguchi M."/>
        </authorList>
    </citation>
    <scope>NUCLEOTIDE SEQUENCE</scope>
    <source>
        <strain evidence="2">HR1</strain>
    </source>
</reference>
<organism evidence="2 3">
    <name type="scientific">Rhizophagus clarus</name>
    <dbReference type="NCBI Taxonomy" id="94130"/>
    <lineage>
        <taxon>Eukaryota</taxon>
        <taxon>Fungi</taxon>
        <taxon>Fungi incertae sedis</taxon>
        <taxon>Mucoromycota</taxon>
        <taxon>Glomeromycotina</taxon>
        <taxon>Glomeromycetes</taxon>
        <taxon>Glomerales</taxon>
        <taxon>Glomeraceae</taxon>
        <taxon>Rhizophagus</taxon>
    </lineage>
</organism>